<dbReference type="EMBL" id="JANCMU010000010">
    <property type="protein sequence ID" value="MDG4947032.1"/>
    <property type="molecule type" value="Genomic_DNA"/>
</dbReference>
<feature type="binding site" evidence="2">
    <location>
        <position position="87"/>
    </location>
    <ligand>
        <name>Mg(2+)</name>
        <dbReference type="ChEBI" id="CHEBI:18420"/>
        <label>2</label>
    </ligand>
</feature>
<organism evidence="4 5">
    <name type="scientific">Profundicola chukchiensis</name>
    <dbReference type="NCBI Taxonomy" id="2961959"/>
    <lineage>
        <taxon>Bacteria</taxon>
        <taxon>Pseudomonadati</taxon>
        <taxon>Bacteroidota</taxon>
        <taxon>Flavobacteriia</taxon>
        <taxon>Flavobacteriales</taxon>
        <taxon>Weeksellaceae</taxon>
        <taxon>Profundicola</taxon>
    </lineage>
</organism>
<feature type="binding site" evidence="2">
    <location>
        <position position="56"/>
    </location>
    <ligand>
        <name>Mg(2+)</name>
        <dbReference type="ChEBI" id="CHEBI:18420"/>
        <label>4</label>
    </ligand>
</feature>
<dbReference type="Gene3D" id="3.30.1330.10">
    <property type="entry name" value="PurM-like, N-terminal domain"/>
    <property type="match status" value="1"/>
</dbReference>
<gene>
    <name evidence="2 4" type="primary">thiL</name>
    <name evidence="4" type="ORF">NMK71_11475</name>
</gene>
<feature type="binding site" evidence="2">
    <location>
        <position position="241"/>
    </location>
    <ligand>
        <name>Mg(2+)</name>
        <dbReference type="ChEBI" id="CHEBI:18420"/>
        <label>5</label>
    </ligand>
</feature>
<dbReference type="GO" id="GO:0009228">
    <property type="term" value="P:thiamine biosynthetic process"/>
    <property type="evidence" value="ECO:0007669"/>
    <property type="project" value="UniProtKB-KW"/>
</dbReference>
<feature type="binding site" evidence="2">
    <location>
        <position position="65"/>
    </location>
    <ligand>
        <name>substrate</name>
    </ligand>
</feature>
<evidence type="ECO:0000256" key="1">
    <source>
        <dbReference type="ARBA" id="ARBA00022977"/>
    </source>
</evidence>
<dbReference type="RefSeq" id="WP_304421295.1">
    <property type="nucleotide sequence ID" value="NZ_JANCMU010000010.1"/>
</dbReference>
<feature type="domain" description="PurM-like N-terminal" evidence="3">
    <location>
        <begin position="40"/>
        <end position="151"/>
    </location>
</feature>
<feature type="binding site" evidence="2">
    <location>
        <position position="58"/>
    </location>
    <ligand>
        <name>Mg(2+)</name>
        <dbReference type="ChEBI" id="CHEBI:18420"/>
        <label>1</label>
    </ligand>
</feature>
<dbReference type="PANTHER" id="PTHR30270:SF0">
    <property type="entry name" value="THIAMINE-MONOPHOSPHATE KINASE"/>
    <property type="match status" value="1"/>
</dbReference>
<name>A0A9X4N085_9FLAO</name>
<dbReference type="CDD" id="cd02194">
    <property type="entry name" value="ThiL"/>
    <property type="match status" value="1"/>
</dbReference>
<feature type="binding site" evidence="2">
    <location>
        <begin position="134"/>
        <end position="135"/>
    </location>
    <ligand>
        <name>ATP</name>
        <dbReference type="ChEBI" id="CHEBI:30616"/>
    </ligand>
</feature>
<dbReference type="InterPro" id="IPR006283">
    <property type="entry name" value="ThiL-like"/>
</dbReference>
<comment type="catalytic activity">
    <reaction evidence="2">
        <text>thiamine phosphate + ATP = thiamine diphosphate + ADP</text>
        <dbReference type="Rhea" id="RHEA:15913"/>
        <dbReference type="ChEBI" id="CHEBI:30616"/>
        <dbReference type="ChEBI" id="CHEBI:37575"/>
        <dbReference type="ChEBI" id="CHEBI:58937"/>
        <dbReference type="ChEBI" id="CHEBI:456216"/>
        <dbReference type="EC" id="2.7.4.16"/>
    </reaction>
</comment>
<feature type="binding site" evidence="2">
    <location>
        <position position="87"/>
    </location>
    <ligand>
        <name>Mg(2+)</name>
        <dbReference type="ChEBI" id="CHEBI:18420"/>
        <label>3</label>
    </ligand>
</feature>
<feature type="binding site" evidence="2">
    <location>
        <position position="161"/>
    </location>
    <ligand>
        <name>ATP</name>
        <dbReference type="ChEBI" id="CHEBI:30616"/>
    </ligand>
</feature>
<dbReference type="EC" id="2.7.4.16" evidence="2"/>
<evidence type="ECO:0000256" key="2">
    <source>
        <dbReference type="HAMAP-Rule" id="MF_02128"/>
    </source>
</evidence>
<comment type="pathway">
    <text evidence="2">Cofactor biosynthesis; thiamine diphosphate biosynthesis; thiamine diphosphate from thiamine phosphate: step 1/1.</text>
</comment>
<comment type="caution">
    <text evidence="4">The sequence shown here is derived from an EMBL/GenBank/DDBJ whole genome shotgun (WGS) entry which is preliminary data.</text>
</comment>
<dbReference type="PANTHER" id="PTHR30270">
    <property type="entry name" value="THIAMINE-MONOPHOSPHATE KINASE"/>
    <property type="match status" value="1"/>
</dbReference>
<feature type="binding site" evidence="2">
    <location>
        <position position="238"/>
    </location>
    <ligand>
        <name>Mg(2+)</name>
        <dbReference type="ChEBI" id="CHEBI:18420"/>
        <label>3</label>
    </ligand>
</feature>
<feature type="binding site" evidence="2">
    <location>
        <position position="42"/>
    </location>
    <ligand>
        <name>Mg(2+)</name>
        <dbReference type="ChEBI" id="CHEBI:18420"/>
        <label>3</label>
    </ligand>
</feature>
<evidence type="ECO:0000259" key="3">
    <source>
        <dbReference type="Pfam" id="PF00586"/>
    </source>
</evidence>
<evidence type="ECO:0000313" key="4">
    <source>
        <dbReference type="EMBL" id="MDG4947032.1"/>
    </source>
</evidence>
<keyword evidence="2" id="KW-0067">ATP-binding</keyword>
<keyword evidence="5" id="KW-1185">Reference proteome</keyword>
<dbReference type="GO" id="GO:0009030">
    <property type="term" value="F:thiamine-phosphate kinase activity"/>
    <property type="evidence" value="ECO:0007669"/>
    <property type="project" value="UniProtKB-UniRule"/>
</dbReference>
<dbReference type="NCBIfam" id="TIGR01379">
    <property type="entry name" value="thiL"/>
    <property type="match status" value="1"/>
</dbReference>
<keyword evidence="1 2" id="KW-0784">Thiamine biosynthesis</keyword>
<feature type="binding site" evidence="2">
    <location>
        <position position="117"/>
    </location>
    <ligand>
        <name>ATP</name>
        <dbReference type="ChEBI" id="CHEBI:30616"/>
    </ligand>
</feature>
<feature type="binding site" evidence="2">
    <location>
        <position position="135"/>
    </location>
    <ligand>
        <name>Mg(2+)</name>
        <dbReference type="ChEBI" id="CHEBI:18420"/>
        <label>1</label>
    </ligand>
</feature>
<accession>A0A9X4N085</accession>
<keyword evidence="2 4" id="KW-0808">Transferase</keyword>
<feature type="binding site" evidence="2">
    <location>
        <position position="42"/>
    </location>
    <ligand>
        <name>Mg(2+)</name>
        <dbReference type="ChEBI" id="CHEBI:18420"/>
        <label>4</label>
    </ligand>
</feature>
<keyword evidence="2 4" id="KW-0418">Kinase</keyword>
<dbReference type="GO" id="GO:0005524">
    <property type="term" value="F:ATP binding"/>
    <property type="evidence" value="ECO:0007669"/>
    <property type="project" value="UniProtKB-UniRule"/>
</dbReference>
<feature type="binding site" evidence="2">
    <location>
        <position position="344"/>
    </location>
    <ligand>
        <name>substrate</name>
    </ligand>
</feature>
<feature type="binding site" evidence="2">
    <location>
        <position position="240"/>
    </location>
    <ligand>
        <name>ATP</name>
        <dbReference type="ChEBI" id="CHEBI:30616"/>
    </ligand>
</feature>
<comment type="similarity">
    <text evidence="2">Belongs to the thiamine-monophosphate kinase family.</text>
</comment>
<dbReference type="Pfam" id="PF00586">
    <property type="entry name" value="AIRS"/>
    <property type="match status" value="1"/>
</dbReference>
<dbReference type="Proteomes" id="UP001152599">
    <property type="component" value="Unassembled WGS sequence"/>
</dbReference>
<comment type="miscellaneous">
    <text evidence="2">Reaction mechanism of ThiL seems to utilize a direct, inline transfer of the gamma-phosphate of ATP to TMP rather than a phosphorylated enzyme intermediate.</text>
</comment>
<dbReference type="InterPro" id="IPR016188">
    <property type="entry name" value="PurM-like_N"/>
</dbReference>
<dbReference type="GO" id="GO:0000287">
    <property type="term" value="F:magnesium ion binding"/>
    <property type="evidence" value="ECO:0007669"/>
    <property type="project" value="UniProtKB-UniRule"/>
</dbReference>
<feature type="binding site" evidence="2">
    <location>
        <position position="291"/>
    </location>
    <ligand>
        <name>substrate</name>
    </ligand>
</feature>
<feature type="binding site" evidence="2">
    <location>
        <position position="87"/>
    </location>
    <ligand>
        <name>Mg(2+)</name>
        <dbReference type="ChEBI" id="CHEBI:18420"/>
        <label>4</label>
    </ligand>
</feature>
<dbReference type="SUPFAM" id="SSF56042">
    <property type="entry name" value="PurM C-terminal domain-like"/>
    <property type="match status" value="1"/>
</dbReference>
<dbReference type="InterPro" id="IPR036921">
    <property type="entry name" value="PurM-like_N_sf"/>
</dbReference>
<dbReference type="PIRSF" id="PIRSF005303">
    <property type="entry name" value="Thiam_monoph_kin"/>
    <property type="match status" value="1"/>
</dbReference>
<dbReference type="HAMAP" id="MF_02128">
    <property type="entry name" value="TMP_kinase"/>
    <property type="match status" value="1"/>
</dbReference>
<reference evidence="4" key="1">
    <citation type="submission" date="2022-07" db="EMBL/GenBank/DDBJ databases">
        <title>Description and genome-wide analysis of Profundicola chukchiensis gen. nov., sp. nov., marine bacteria isolated from bottom sediments of the Chukchi Sea.</title>
        <authorList>
            <person name="Romanenko L."/>
            <person name="Otstavnykh N."/>
            <person name="Kurilenko V."/>
            <person name="Eremeev V."/>
            <person name="Velansky P."/>
            <person name="Mikhailov V."/>
            <person name="Isaeva M."/>
        </authorList>
    </citation>
    <scope>NUCLEOTIDE SEQUENCE</scope>
    <source>
        <strain evidence="4">KMM 9713</strain>
    </source>
</reference>
<keyword evidence="2" id="KW-0460">Magnesium</keyword>
<protein>
    <recommendedName>
        <fullName evidence="2">Thiamine-monophosphate kinase</fullName>
        <shortName evidence="2">TMP kinase</shortName>
        <shortName evidence="2">Thiamine-phosphate kinase</shortName>
        <ecNumber evidence="2">2.7.4.16</ecNumber>
    </recommendedName>
</protein>
<keyword evidence="2" id="KW-0547">Nucleotide-binding</keyword>
<feature type="binding site" evidence="2">
    <location>
        <position position="57"/>
    </location>
    <ligand>
        <name>Mg(2+)</name>
        <dbReference type="ChEBI" id="CHEBI:18420"/>
        <label>1</label>
    </ligand>
</feature>
<feature type="binding site" evidence="2">
    <location>
        <position position="58"/>
    </location>
    <ligand>
        <name>Mg(2+)</name>
        <dbReference type="ChEBI" id="CHEBI:18420"/>
        <label>2</label>
    </ligand>
</feature>
<dbReference type="Gene3D" id="3.90.650.10">
    <property type="entry name" value="PurM-like C-terminal domain"/>
    <property type="match status" value="1"/>
</dbReference>
<keyword evidence="2" id="KW-0479">Metal-binding</keyword>
<dbReference type="AlphaFoldDB" id="A0A9X4N085"/>
<proteinExistence type="inferred from homology"/>
<dbReference type="GO" id="GO:0009229">
    <property type="term" value="P:thiamine diphosphate biosynthetic process"/>
    <property type="evidence" value="ECO:0007669"/>
    <property type="project" value="UniProtKB-UniRule"/>
</dbReference>
<comment type="function">
    <text evidence="2">Catalyzes the ATP-dependent phosphorylation of thiamine-monophosphate (TMP) to form thiamine-pyrophosphate (TPP), the active form of vitamin B1.</text>
</comment>
<evidence type="ECO:0000313" key="5">
    <source>
        <dbReference type="Proteomes" id="UP001152599"/>
    </source>
</evidence>
<dbReference type="InterPro" id="IPR036676">
    <property type="entry name" value="PurM-like_C_sf"/>
</dbReference>
<dbReference type="SUPFAM" id="SSF55326">
    <property type="entry name" value="PurM N-terminal domain-like"/>
    <property type="match status" value="1"/>
</dbReference>
<sequence length="366" mass="40326">MLEDKEQQRTPLSEIGEFGLIHRIKDSVQLKNESSIKGIGDDAAVLSFEGEKTVLSTDMLTEGVHFNLGYVPLQHLGYKAVVTNLSDICAMNAIPSQILVSIAVSDRFPVEAIDELYSGMLIACQKYKVDLVGGDTTSSQSGLVISITAIGHQKKEEIVYRNGVKENDLLVVSGDLGAAYFGLQILERENEVWKANPAVQPDLSPYNYLIERQLKPEARLDIVKLLKELDVKPTAMIDISDGLASETLHLSEESNVGFVVYEEKIPMDQQVISAGEEFDVNASIAALNGGEDYELLFTIPLEDHEKIKANPHLTVIGHATAKSEGCNLVSRGFQTKVPLTSQGWDSFQKYKQEVIKAKKESNSEEE</sequence>